<sequence>MQLELTTSIAAVDAAEWNACAGENNPFLRHEFLLACEQSGSASADAGWQPAHLIARPSDKAPASGILPGYVKSHSRGEFVFDHGWADAFERAGGSYYPKLQHAVPFTPATGPRILASDSETRGLLLSGAEEVCRQHGLSSAHSTFFEEDELAYYEAKDWLIRTGEQFHWFNRGYGSFDEFLDALASRKRKAIRKERRAAATSGVDIVQLEGGEITEADWDDFWVFYQDTGARKWGSPYLTREAFSLFSELMPERLLLVLAKRNGKSVAGALNFVGGDCLFGRYWGTVEDIPFLHFELCYYQAQDAAIARGLSRVEAGAQGPHKLARGYEPVRTYSAHWIANPGLRAAVSDFLDHERAAVEQDVEALKAFTPFKKG</sequence>
<accession>A0A219BA42</accession>
<protein>
    <submittedName>
        <fullName evidence="1">GNAT family N-acetyltransferase</fullName>
    </submittedName>
</protein>
<organism evidence="1 2">
    <name type="scientific">Pacificimonas flava</name>
    <dbReference type="NCBI Taxonomy" id="1234595"/>
    <lineage>
        <taxon>Bacteria</taxon>
        <taxon>Pseudomonadati</taxon>
        <taxon>Pseudomonadota</taxon>
        <taxon>Alphaproteobacteria</taxon>
        <taxon>Sphingomonadales</taxon>
        <taxon>Sphingosinicellaceae</taxon>
        <taxon>Pacificimonas</taxon>
    </lineage>
</organism>
<dbReference type="Proteomes" id="UP000198462">
    <property type="component" value="Unassembled WGS sequence"/>
</dbReference>
<dbReference type="OrthoDB" id="9776898at2"/>
<dbReference type="AlphaFoldDB" id="A0A219BA42"/>
<dbReference type="PANTHER" id="PTHR47017:SF1">
    <property type="entry name" value="ACYL-COA"/>
    <property type="match status" value="1"/>
</dbReference>
<dbReference type="InterPro" id="IPR016181">
    <property type="entry name" value="Acyl_CoA_acyltransferase"/>
</dbReference>
<dbReference type="Pfam" id="PF04339">
    <property type="entry name" value="FemAB_like"/>
    <property type="match status" value="1"/>
</dbReference>
<keyword evidence="2" id="KW-1185">Reference proteome</keyword>
<keyword evidence="1" id="KW-0808">Transferase</keyword>
<gene>
    <name evidence="1" type="ORF">B5C34_07270</name>
</gene>
<proteinExistence type="predicted"/>
<dbReference type="SUPFAM" id="SSF55729">
    <property type="entry name" value="Acyl-CoA N-acyltransferases (Nat)"/>
    <property type="match status" value="1"/>
</dbReference>
<name>A0A219BA42_9SPHN</name>
<dbReference type="PANTHER" id="PTHR47017">
    <property type="entry name" value="ACYL-COA"/>
    <property type="match status" value="1"/>
</dbReference>
<reference evidence="2" key="1">
    <citation type="submission" date="2017-05" db="EMBL/GenBank/DDBJ databases">
        <authorList>
            <person name="Lin X."/>
        </authorList>
    </citation>
    <scope>NUCLEOTIDE SEQUENCE [LARGE SCALE GENOMIC DNA]</scope>
    <source>
        <strain evidence="2">JLT2012</strain>
    </source>
</reference>
<dbReference type="EMBL" id="NFZT01000001">
    <property type="protein sequence ID" value="OWV34679.1"/>
    <property type="molecule type" value="Genomic_DNA"/>
</dbReference>
<dbReference type="Gene3D" id="3.40.630.30">
    <property type="match status" value="1"/>
</dbReference>
<comment type="caution">
    <text evidence="1">The sequence shown here is derived from an EMBL/GenBank/DDBJ whole genome shotgun (WGS) entry which is preliminary data.</text>
</comment>
<evidence type="ECO:0000313" key="2">
    <source>
        <dbReference type="Proteomes" id="UP000198462"/>
    </source>
</evidence>
<evidence type="ECO:0000313" key="1">
    <source>
        <dbReference type="EMBL" id="OWV34679.1"/>
    </source>
</evidence>
<dbReference type="InterPro" id="IPR007434">
    <property type="entry name" value="FemAB-like"/>
</dbReference>
<dbReference type="GO" id="GO:0016740">
    <property type="term" value="F:transferase activity"/>
    <property type="evidence" value="ECO:0007669"/>
    <property type="project" value="UniProtKB-KW"/>
</dbReference>